<evidence type="ECO:0000256" key="7">
    <source>
        <dbReference type="ARBA" id="ARBA00023136"/>
    </source>
</evidence>
<dbReference type="PROSITE" id="PS00237">
    <property type="entry name" value="G_PROTEIN_RECEP_F1_1"/>
    <property type="match status" value="1"/>
</dbReference>
<reference evidence="20" key="1">
    <citation type="submission" date="2025-08" db="UniProtKB">
        <authorList>
            <consortium name="RefSeq"/>
        </authorList>
    </citation>
    <scope>IDENTIFICATION</scope>
</reference>
<evidence type="ECO:0000313" key="20">
    <source>
        <dbReference type="RefSeq" id="XP_055895098.1"/>
    </source>
</evidence>
<feature type="transmembrane region" description="Helical" evidence="17">
    <location>
        <begin position="435"/>
        <end position="457"/>
    </location>
</feature>
<comment type="similarity">
    <text evidence="16">Belongs to the G-protein coupled receptor 1 family.</text>
</comment>
<dbReference type="PANTHER" id="PTHR24238:SF75">
    <property type="entry name" value="CHOLECYSTOKININ-LIKE RECEPTOR AT 17D1-RELATED"/>
    <property type="match status" value="1"/>
</dbReference>
<dbReference type="InterPro" id="IPR017452">
    <property type="entry name" value="GPCR_Rhodpsn_7TM"/>
</dbReference>
<dbReference type="PROSITE" id="PS50262">
    <property type="entry name" value="G_PROTEIN_RECEP_F1_2"/>
    <property type="match status" value="1"/>
</dbReference>
<evidence type="ECO:0000256" key="14">
    <source>
        <dbReference type="ARBA" id="ARBA00025402"/>
    </source>
</evidence>
<dbReference type="Gene3D" id="1.20.1070.10">
    <property type="entry name" value="Rhodopsin 7-helix transmembrane proteins"/>
    <property type="match status" value="1"/>
</dbReference>
<evidence type="ECO:0000256" key="4">
    <source>
        <dbReference type="ARBA" id="ARBA00022692"/>
    </source>
</evidence>
<feature type="transmembrane region" description="Helical" evidence="17">
    <location>
        <begin position="306"/>
        <end position="327"/>
    </location>
</feature>
<keyword evidence="4 16" id="KW-0812">Transmembrane</keyword>
<keyword evidence="9" id="KW-1015">Disulfide bond</keyword>
<keyword evidence="11" id="KW-0325">Glycoprotein</keyword>
<keyword evidence="10 16" id="KW-0675">Receptor</keyword>
<feature type="transmembrane region" description="Helical" evidence="17">
    <location>
        <begin position="147"/>
        <end position="169"/>
    </location>
</feature>
<evidence type="ECO:0000256" key="5">
    <source>
        <dbReference type="ARBA" id="ARBA00022989"/>
    </source>
</evidence>
<evidence type="ECO:0000259" key="18">
    <source>
        <dbReference type="PROSITE" id="PS50262"/>
    </source>
</evidence>
<evidence type="ECO:0000256" key="6">
    <source>
        <dbReference type="ARBA" id="ARBA00023040"/>
    </source>
</evidence>
<dbReference type="InterPro" id="IPR000276">
    <property type="entry name" value="GPCR_Rhodpsn"/>
</dbReference>
<dbReference type="GeneID" id="106069323"/>
<evidence type="ECO:0000256" key="15">
    <source>
        <dbReference type="ARBA" id="ARBA00031093"/>
    </source>
</evidence>
<protein>
    <recommendedName>
        <fullName evidence="2">Gastrin/cholecystokinin type B receptor</fullName>
    </recommendedName>
    <alternativeName>
        <fullName evidence="15">Cholecystokinin-2 receptor</fullName>
    </alternativeName>
</protein>
<keyword evidence="6 16" id="KW-0297">G-protein coupled receptor</keyword>
<evidence type="ECO:0000256" key="1">
    <source>
        <dbReference type="ARBA" id="ARBA00004651"/>
    </source>
</evidence>
<evidence type="ECO:0000256" key="11">
    <source>
        <dbReference type="ARBA" id="ARBA00023180"/>
    </source>
</evidence>
<evidence type="ECO:0000256" key="17">
    <source>
        <dbReference type="SAM" id="Phobius"/>
    </source>
</evidence>
<feature type="transmembrane region" description="Helical" evidence="17">
    <location>
        <begin position="260"/>
        <end position="281"/>
    </location>
</feature>
<accession>A0A9W3B6K9</accession>
<comment type="subcellular location">
    <subcellularLocation>
        <location evidence="1">Cell membrane</location>
        <topology evidence="1">Multi-pass membrane protein</topology>
    </subcellularLocation>
</comment>
<dbReference type="Proteomes" id="UP001165740">
    <property type="component" value="Chromosome 8"/>
</dbReference>
<feature type="transmembrane region" description="Helical" evidence="17">
    <location>
        <begin position="477"/>
        <end position="497"/>
    </location>
</feature>
<dbReference type="PRINTS" id="PR00527">
    <property type="entry name" value="GASTRINR"/>
</dbReference>
<organism evidence="19 20">
    <name type="scientific">Biomphalaria glabrata</name>
    <name type="common">Bloodfluke planorb</name>
    <name type="synonym">Freshwater snail</name>
    <dbReference type="NCBI Taxonomy" id="6526"/>
    <lineage>
        <taxon>Eukaryota</taxon>
        <taxon>Metazoa</taxon>
        <taxon>Spiralia</taxon>
        <taxon>Lophotrochozoa</taxon>
        <taxon>Mollusca</taxon>
        <taxon>Gastropoda</taxon>
        <taxon>Heterobranchia</taxon>
        <taxon>Euthyneura</taxon>
        <taxon>Panpulmonata</taxon>
        <taxon>Hygrophila</taxon>
        <taxon>Lymnaeoidea</taxon>
        <taxon>Planorbidae</taxon>
        <taxon>Biomphalaria</taxon>
    </lineage>
</organism>
<keyword evidence="5 17" id="KW-1133">Transmembrane helix</keyword>
<keyword evidence="7 17" id="KW-0472">Membrane</keyword>
<keyword evidence="12 16" id="KW-0807">Transducer</keyword>
<dbReference type="OrthoDB" id="10037617at2759"/>
<sequence>MTIGTMSIQRNVFSGLRCNSKMKHFHPRHKIVRKFNEKEVTEAGLFWEGRSVTSRWTSVSGVSSSDYSLQLHVRTDLETYSPDIHMARYDIEQKLGFNVTEGKLVGFFRDSNDFLNASYSQDLLNDSRLSNETETYNLSRISSEIQIVFYSLIFILALVGNLLIIITLIQNKRMRTVTNVFLLNLAISDLLLALVCMPFTLVPVLLMDFIFGAFMCVFIRYLQAVSVGVSCFTLVAISLERYFAICRPLHSRSWQTLSHAYKCIIVCWVLAAGLMTPAAVFQKHIALPNKGHMCREVWPNQQSEQAYTILLDLTLLIFPVLVMSVAYSRVVHALIFDVRSSMDLGVTSNGEGTFVLPNYRTIELRLLNKDSCRSVSSFTSTDTSLSCSGTITPPKNISRSGTVTSISAGRKSLRSAKNRIRHSNPQKIRQNKMRVIRMLFAVVLEFFICWTPVYILNTWIVFDSGSFYQIVTPLTKTLFHLLSYVSSCCNPITYCFMNKKFREAFLRVFQCRGPPQSLRERRMQQLQMKHLHQKDDMRRSTAVSRLSERFNSMASTTSSVLPLDSVRVRNPALDKCKKLIKESEEVQDTASGSD</sequence>
<evidence type="ECO:0000256" key="10">
    <source>
        <dbReference type="ARBA" id="ARBA00023170"/>
    </source>
</evidence>
<comment type="function">
    <text evidence="14">Receptor for gastrin and cholecystokinin. The CCK-B receptors occur throughout the central nervous system where they modulate anxiety, analgesia, arousal, and neuroleptic activity. This receptor mediates its action by association with G proteins that activate a phosphatidylinositol-calcium second messenger system.</text>
</comment>
<dbReference type="GO" id="GO:0008188">
    <property type="term" value="F:neuropeptide receptor activity"/>
    <property type="evidence" value="ECO:0007669"/>
    <property type="project" value="TreeGrafter"/>
</dbReference>
<keyword evidence="3" id="KW-1003">Cell membrane</keyword>
<evidence type="ECO:0000256" key="8">
    <source>
        <dbReference type="ARBA" id="ARBA00023139"/>
    </source>
</evidence>
<evidence type="ECO:0000256" key="16">
    <source>
        <dbReference type="RuleBase" id="RU000688"/>
    </source>
</evidence>
<evidence type="ECO:0000256" key="12">
    <source>
        <dbReference type="ARBA" id="ARBA00023224"/>
    </source>
</evidence>
<dbReference type="GO" id="GO:0015054">
    <property type="term" value="F:gastrin receptor activity"/>
    <property type="evidence" value="ECO:0007669"/>
    <property type="project" value="InterPro"/>
</dbReference>
<feature type="transmembrane region" description="Helical" evidence="17">
    <location>
        <begin position="218"/>
        <end position="239"/>
    </location>
</feature>
<dbReference type="GO" id="GO:0005886">
    <property type="term" value="C:plasma membrane"/>
    <property type="evidence" value="ECO:0007669"/>
    <property type="project" value="UniProtKB-SubCell"/>
</dbReference>
<dbReference type="PRINTS" id="PR01822">
    <property type="entry name" value="CCYSTOKININR"/>
</dbReference>
<dbReference type="PRINTS" id="PR00237">
    <property type="entry name" value="GPCRRHODOPSN"/>
</dbReference>
<gene>
    <name evidence="20" type="primary">LOC106069323</name>
</gene>
<dbReference type="SUPFAM" id="SSF81321">
    <property type="entry name" value="Family A G protein-coupled receptor-like"/>
    <property type="match status" value="1"/>
</dbReference>
<evidence type="ECO:0000256" key="13">
    <source>
        <dbReference type="ARBA" id="ARBA00023288"/>
    </source>
</evidence>
<evidence type="ECO:0000313" key="19">
    <source>
        <dbReference type="Proteomes" id="UP001165740"/>
    </source>
</evidence>
<dbReference type="PANTHER" id="PTHR24238">
    <property type="entry name" value="G-PROTEIN COUPLED RECEPTOR"/>
    <property type="match status" value="1"/>
</dbReference>
<feature type="transmembrane region" description="Helical" evidence="17">
    <location>
        <begin position="181"/>
        <end position="206"/>
    </location>
</feature>
<proteinExistence type="inferred from homology"/>
<dbReference type="InterPro" id="IPR009126">
    <property type="entry name" value="Cholcskin_rcpt"/>
</dbReference>
<dbReference type="Pfam" id="PF00001">
    <property type="entry name" value="7tm_1"/>
    <property type="match status" value="1"/>
</dbReference>
<evidence type="ECO:0000256" key="2">
    <source>
        <dbReference type="ARBA" id="ARBA00019090"/>
    </source>
</evidence>
<evidence type="ECO:0000256" key="9">
    <source>
        <dbReference type="ARBA" id="ARBA00023157"/>
    </source>
</evidence>
<dbReference type="InterPro" id="IPR000314">
    <property type="entry name" value="Gastrin_rcpt"/>
</dbReference>
<keyword evidence="8" id="KW-0564">Palmitate</keyword>
<dbReference type="RefSeq" id="XP_055895098.1">
    <property type="nucleotide sequence ID" value="XM_056039123.1"/>
</dbReference>
<keyword evidence="19" id="KW-1185">Reference proteome</keyword>
<dbReference type="OMA" id="TFLECVG"/>
<keyword evidence="13" id="KW-0449">Lipoprotein</keyword>
<dbReference type="SMART" id="SM01381">
    <property type="entry name" value="7TM_GPCR_Srsx"/>
    <property type="match status" value="1"/>
</dbReference>
<dbReference type="AlphaFoldDB" id="A0A9W3B6K9"/>
<feature type="domain" description="G-protein coupled receptors family 1 profile" evidence="18">
    <location>
        <begin position="160"/>
        <end position="494"/>
    </location>
</feature>
<evidence type="ECO:0000256" key="3">
    <source>
        <dbReference type="ARBA" id="ARBA00022475"/>
    </source>
</evidence>
<name>A0A9W3B6K9_BIOGL</name>